<dbReference type="InterPro" id="IPR051637">
    <property type="entry name" value="Ank_repeat_dom-contain_49"/>
</dbReference>
<dbReference type="Proteomes" id="UP001304895">
    <property type="component" value="Unassembled WGS sequence"/>
</dbReference>
<dbReference type="AlphaFoldDB" id="A0AAN6ZFE7"/>
<name>A0AAN6ZFE7_9PEZI</name>
<dbReference type="PANTHER" id="PTHR24180:SF45">
    <property type="entry name" value="POLY [ADP-RIBOSE] POLYMERASE TANKYRASE"/>
    <property type="match status" value="1"/>
</dbReference>
<dbReference type="PROSITE" id="PS50088">
    <property type="entry name" value="ANK_REPEAT"/>
    <property type="match status" value="1"/>
</dbReference>
<dbReference type="InterPro" id="IPR036770">
    <property type="entry name" value="Ankyrin_rpt-contain_sf"/>
</dbReference>
<keyword evidence="2 3" id="KW-0040">ANK repeat</keyword>
<feature type="region of interest" description="Disordered" evidence="4">
    <location>
        <begin position="128"/>
        <end position="167"/>
    </location>
</feature>
<dbReference type="SUPFAM" id="SSF48403">
    <property type="entry name" value="Ankyrin repeat"/>
    <property type="match status" value="1"/>
</dbReference>
<dbReference type="Gene3D" id="1.25.40.20">
    <property type="entry name" value="Ankyrin repeat-containing domain"/>
    <property type="match status" value="1"/>
</dbReference>
<sequence>MASSPTSTATGPSPSGSRIGRPPQWTVSRSRKLARLYLYSTLSIEKIINVLEDDGFKPRKNSAQKTIHKMLDNDPRYLRPESRIEMSKRINSLCRSPTRRRRRKRVSREGSLPAAYLVSSPASSIKGDDVPSFDFSASPEPLPGYSRLPAPAKGGHGQQSTDRGSLDDYSATIQDVKRRVSDCSSHYAFQISTLIKEFTISVASDDDRPHRRRPSTAMSDDYGSVEPPEFETLTDAYEAFPEPGFALPGDFLSAHTRSCADFPGQPHGRGDCWCSIARETSAEEGSWLLLTGELSERGRCVLEHPAPANLGLSDGFGNTPLHLFAALEGYQEALLRMVSHCDGGSLRALNTAGQTFLHVLNLDWFADCASLATPLKQLLSIHLNEEGPYMPPRRTGSLSPQVEDLTRSRATSEQGRQSSSDEGSLLAYHARLVQVIQSSYTNPHVEDAEGRNGLHCLAEAIINQQTMDRRVQGVQRGGGPSSARPQLKRKFDAKDTSNRSSPSPGTTATSSPSPATTTVTATTSVTAKTHEPTLPTRLRHLQSLLHPSIALSATHYSRHGTTPLMAFVEHIPDDHDDKAKTLQALLETLLRWPTTTANTTTTTNNNTTNINPVLEARNRRGETALLLAARLGRKVALATLLEAGACVHARDVDGRGVLQVLDRGVGGARARGDVSLYARLEACRVLLTGRREWGVGAKKDDVTMVNHPLSEFQFPTVNENERL</sequence>
<dbReference type="EMBL" id="MU853405">
    <property type="protein sequence ID" value="KAK4135711.1"/>
    <property type="molecule type" value="Genomic_DNA"/>
</dbReference>
<evidence type="ECO:0008006" key="7">
    <source>
        <dbReference type="Google" id="ProtNLM"/>
    </source>
</evidence>
<feature type="region of interest" description="Disordered" evidence="4">
    <location>
        <begin position="205"/>
        <end position="228"/>
    </location>
</feature>
<proteinExistence type="predicted"/>
<keyword evidence="6" id="KW-1185">Reference proteome</keyword>
<dbReference type="Pfam" id="PF00023">
    <property type="entry name" value="Ank"/>
    <property type="match status" value="1"/>
</dbReference>
<reference evidence="5" key="1">
    <citation type="journal article" date="2023" name="Mol. Phylogenet. Evol.">
        <title>Genome-scale phylogeny and comparative genomics of the fungal order Sordariales.</title>
        <authorList>
            <person name="Hensen N."/>
            <person name="Bonometti L."/>
            <person name="Westerberg I."/>
            <person name="Brannstrom I.O."/>
            <person name="Guillou S."/>
            <person name="Cros-Aarteil S."/>
            <person name="Calhoun S."/>
            <person name="Haridas S."/>
            <person name="Kuo A."/>
            <person name="Mondo S."/>
            <person name="Pangilinan J."/>
            <person name="Riley R."/>
            <person name="LaButti K."/>
            <person name="Andreopoulos B."/>
            <person name="Lipzen A."/>
            <person name="Chen C."/>
            <person name="Yan M."/>
            <person name="Daum C."/>
            <person name="Ng V."/>
            <person name="Clum A."/>
            <person name="Steindorff A."/>
            <person name="Ohm R.A."/>
            <person name="Martin F."/>
            <person name="Silar P."/>
            <person name="Natvig D.O."/>
            <person name="Lalanne C."/>
            <person name="Gautier V."/>
            <person name="Ament-Velasquez S.L."/>
            <person name="Kruys A."/>
            <person name="Hutchinson M.I."/>
            <person name="Powell A.J."/>
            <person name="Barry K."/>
            <person name="Miller A.N."/>
            <person name="Grigoriev I.V."/>
            <person name="Debuchy R."/>
            <person name="Gladieux P."/>
            <person name="Hiltunen Thoren M."/>
            <person name="Johannesson H."/>
        </authorList>
    </citation>
    <scope>NUCLEOTIDE SEQUENCE</scope>
    <source>
        <strain evidence="5">CBS 123565</strain>
    </source>
</reference>
<feature type="repeat" description="ANK" evidence="3">
    <location>
        <begin position="620"/>
        <end position="652"/>
    </location>
</feature>
<evidence type="ECO:0000313" key="6">
    <source>
        <dbReference type="Proteomes" id="UP001304895"/>
    </source>
</evidence>
<evidence type="ECO:0000256" key="4">
    <source>
        <dbReference type="SAM" id="MobiDB-lite"/>
    </source>
</evidence>
<dbReference type="PANTHER" id="PTHR24180">
    <property type="entry name" value="CYCLIN-DEPENDENT KINASE INHIBITOR 2C-RELATED"/>
    <property type="match status" value="1"/>
</dbReference>
<keyword evidence="1" id="KW-0677">Repeat</keyword>
<gene>
    <name evidence="5" type="ORF">BT67DRAFT_448663</name>
</gene>
<feature type="compositionally biased region" description="Polar residues" evidence="4">
    <location>
        <begin position="408"/>
        <end position="422"/>
    </location>
</feature>
<organism evidence="5 6">
    <name type="scientific">Trichocladium antarcticum</name>
    <dbReference type="NCBI Taxonomy" id="1450529"/>
    <lineage>
        <taxon>Eukaryota</taxon>
        <taxon>Fungi</taxon>
        <taxon>Dikarya</taxon>
        <taxon>Ascomycota</taxon>
        <taxon>Pezizomycotina</taxon>
        <taxon>Sordariomycetes</taxon>
        <taxon>Sordariomycetidae</taxon>
        <taxon>Sordariales</taxon>
        <taxon>Chaetomiaceae</taxon>
        <taxon>Trichocladium</taxon>
    </lineage>
</organism>
<comment type="caution">
    <text evidence="5">The sequence shown here is derived from an EMBL/GenBank/DDBJ whole genome shotgun (WGS) entry which is preliminary data.</text>
</comment>
<protein>
    <recommendedName>
        <fullName evidence="7">Ankyrin</fullName>
    </recommendedName>
</protein>
<evidence type="ECO:0000256" key="2">
    <source>
        <dbReference type="ARBA" id="ARBA00023043"/>
    </source>
</evidence>
<feature type="compositionally biased region" description="Low complexity" evidence="4">
    <location>
        <begin position="500"/>
        <end position="527"/>
    </location>
</feature>
<feature type="region of interest" description="Disordered" evidence="4">
    <location>
        <begin position="471"/>
        <end position="531"/>
    </location>
</feature>
<dbReference type="PROSITE" id="PS50297">
    <property type="entry name" value="ANK_REP_REGION"/>
    <property type="match status" value="1"/>
</dbReference>
<reference evidence="5" key="2">
    <citation type="submission" date="2023-05" db="EMBL/GenBank/DDBJ databases">
        <authorList>
            <consortium name="Lawrence Berkeley National Laboratory"/>
            <person name="Steindorff A."/>
            <person name="Hensen N."/>
            <person name="Bonometti L."/>
            <person name="Westerberg I."/>
            <person name="Brannstrom I.O."/>
            <person name="Guillou S."/>
            <person name="Cros-Aarteil S."/>
            <person name="Calhoun S."/>
            <person name="Haridas S."/>
            <person name="Kuo A."/>
            <person name="Mondo S."/>
            <person name="Pangilinan J."/>
            <person name="Riley R."/>
            <person name="Labutti K."/>
            <person name="Andreopoulos B."/>
            <person name="Lipzen A."/>
            <person name="Chen C."/>
            <person name="Yanf M."/>
            <person name="Daum C."/>
            <person name="Ng V."/>
            <person name="Clum A."/>
            <person name="Ohm R."/>
            <person name="Martin F."/>
            <person name="Silar P."/>
            <person name="Natvig D."/>
            <person name="Lalanne C."/>
            <person name="Gautier V."/>
            <person name="Ament-Velasquez S.L."/>
            <person name="Kruys A."/>
            <person name="Hutchinson M.I."/>
            <person name="Powell A.J."/>
            <person name="Barry K."/>
            <person name="Miller A.N."/>
            <person name="Grigoriev I.V."/>
            <person name="Debuchy R."/>
            <person name="Gladieux P."/>
            <person name="Thoren M.H."/>
            <person name="Johannesson H."/>
        </authorList>
    </citation>
    <scope>NUCLEOTIDE SEQUENCE</scope>
    <source>
        <strain evidence="5">CBS 123565</strain>
    </source>
</reference>
<dbReference type="InterPro" id="IPR002110">
    <property type="entry name" value="Ankyrin_rpt"/>
</dbReference>
<evidence type="ECO:0000256" key="1">
    <source>
        <dbReference type="ARBA" id="ARBA00022737"/>
    </source>
</evidence>
<evidence type="ECO:0000256" key="3">
    <source>
        <dbReference type="PROSITE-ProRule" id="PRU00023"/>
    </source>
</evidence>
<accession>A0AAN6ZFE7</accession>
<feature type="compositionally biased region" description="Low complexity" evidence="4">
    <location>
        <begin position="1"/>
        <end position="23"/>
    </location>
</feature>
<feature type="region of interest" description="Disordered" evidence="4">
    <location>
        <begin position="386"/>
        <end position="423"/>
    </location>
</feature>
<evidence type="ECO:0000313" key="5">
    <source>
        <dbReference type="EMBL" id="KAK4135711.1"/>
    </source>
</evidence>
<feature type="region of interest" description="Disordered" evidence="4">
    <location>
        <begin position="1"/>
        <end position="24"/>
    </location>
</feature>